<evidence type="ECO:0000313" key="8">
    <source>
        <dbReference type="EMBL" id="KEZ87339.1"/>
    </source>
</evidence>
<accession>A0A084JEF5</accession>
<feature type="domain" description="ABC3 transporter permease C-terminal" evidence="7">
    <location>
        <begin position="255"/>
        <end position="367"/>
    </location>
</feature>
<dbReference type="PANTHER" id="PTHR30287">
    <property type="entry name" value="MEMBRANE COMPONENT OF PREDICTED ABC SUPERFAMILY METABOLITE UPTAKE TRANSPORTER"/>
    <property type="match status" value="1"/>
</dbReference>
<gene>
    <name evidence="8" type="ORF">IO99_05845</name>
</gene>
<dbReference type="AlphaFoldDB" id="A0A084JEF5"/>
<feature type="transmembrane region" description="Helical" evidence="6">
    <location>
        <begin position="303"/>
        <end position="323"/>
    </location>
</feature>
<dbReference type="InterPro" id="IPR038766">
    <property type="entry name" value="Membrane_comp_ABC_pdt"/>
</dbReference>
<feature type="transmembrane region" description="Helical" evidence="6">
    <location>
        <begin position="740"/>
        <end position="764"/>
    </location>
</feature>
<comment type="subcellular location">
    <subcellularLocation>
        <location evidence="1">Cell membrane</location>
        <topology evidence="1">Multi-pass membrane protein</topology>
    </subcellularLocation>
</comment>
<comment type="caution">
    <text evidence="8">The sequence shown here is derived from an EMBL/GenBank/DDBJ whole genome shotgun (WGS) entry which is preliminary data.</text>
</comment>
<protein>
    <recommendedName>
        <fullName evidence="7">ABC3 transporter permease C-terminal domain-containing protein</fullName>
    </recommendedName>
</protein>
<dbReference type="RefSeq" id="WP_035131240.1">
    <property type="nucleotide sequence ID" value="NZ_JPMD01000013.1"/>
</dbReference>
<evidence type="ECO:0000256" key="4">
    <source>
        <dbReference type="ARBA" id="ARBA00022989"/>
    </source>
</evidence>
<proteinExistence type="predicted"/>
<evidence type="ECO:0000256" key="1">
    <source>
        <dbReference type="ARBA" id="ARBA00004651"/>
    </source>
</evidence>
<evidence type="ECO:0000256" key="3">
    <source>
        <dbReference type="ARBA" id="ARBA00022692"/>
    </source>
</evidence>
<evidence type="ECO:0000256" key="6">
    <source>
        <dbReference type="SAM" id="Phobius"/>
    </source>
</evidence>
<keyword evidence="9" id="KW-1185">Reference proteome</keyword>
<dbReference type="InterPro" id="IPR003838">
    <property type="entry name" value="ABC3_permease_C"/>
</dbReference>
<feature type="transmembrane region" description="Helical" evidence="6">
    <location>
        <begin position="251"/>
        <end position="271"/>
    </location>
</feature>
<feature type="transmembrane region" description="Helical" evidence="6">
    <location>
        <begin position="699"/>
        <end position="720"/>
    </location>
</feature>
<keyword evidence="4 6" id="KW-1133">Transmembrane helix</keyword>
<dbReference type="Pfam" id="PF02687">
    <property type="entry name" value="FtsX"/>
    <property type="match status" value="1"/>
</dbReference>
<dbReference type="Proteomes" id="UP000028542">
    <property type="component" value="Unassembled WGS sequence"/>
</dbReference>
<dbReference type="PANTHER" id="PTHR30287:SF2">
    <property type="entry name" value="BLL1001 PROTEIN"/>
    <property type="match status" value="1"/>
</dbReference>
<sequence>MWKKKIKQKKLQLILIAIILMVSSSIFALSMSFTSTVSKYTNEYYGGENIKDIVVQTYNDDVISKVENFIKEKETNEIDVRKTKGLTVDRQVFLEDENLDLGMASLIIYEGMKSHPWDVVVTDGEKAMTPSKGTIWVSNLLADSKNLKIGDKIKIKDGDEYKYLTISALVNDSLVPSSVMGYNNLYVNSNDYGDFNEFIKSQYIGYDSSKEGNNATSELISYIGGSIDGVIYDKWITIFAANAGSQITSGVGLSTAILIFIVSIVIIRFVLWNNILKEYKSIGVYKSLGFTSKQIRNIYLKSFGIVGVIAITAGSFFSIWFINYLVKISIKYIGIYEGGINNFSFIVLTVILMSFVLISNIYLLLRRINKIKPVEAFRIGVTSSKEKFKKAIIRDASSPMSMAINDIFKYKKQNIIIVTVLSLVIYLSVFLVSVNYSMINMKDNAWNMFGLLQGDVTLDFPSGEASYDKALEEIKSDPRVLGVRACSFDVGKVAYLDVSRYNIKNAQVITYLYDNYDNNNGFNVSIKEGRNPKNKNEIALSEQILKDASLDIGDYIDIKILGEERSLLITGKYIGMMSNNYNMRMTLDIVPKEIRNNLNNLNINITLKDKNDYEEFKEEYKQKYEVCSIDTCPSLIATASKSVIEIVIPVTTIILLGILLFSILNIVNLIIMNNTDNRRNNAIIKSLGFSNIYILKRTLYRIMLLTGISSLVGFILNATISKSVFKFAMMGIDGLMISNGKVISTIVFIEILTLGATIISMFSIRKISTVELMEE</sequence>
<keyword evidence="5 6" id="KW-0472">Membrane</keyword>
<feature type="transmembrane region" description="Helical" evidence="6">
    <location>
        <begin position="646"/>
        <end position="671"/>
    </location>
</feature>
<feature type="transmembrane region" description="Helical" evidence="6">
    <location>
        <begin position="415"/>
        <end position="438"/>
    </location>
</feature>
<feature type="transmembrane region" description="Helical" evidence="6">
    <location>
        <begin position="343"/>
        <end position="365"/>
    </location>
</feature>
<name>A0A084JEF5_9CLOT</name>
<keyword evidence="3 6" id="KW-0812">Transmembrane</keyword>
<evidence type="ECO:0000313" key="9">
    <source>
        <dbReference type="Proteomes" id="UP000028542"/>
    </source>
</evidence>
<evidence type="ECO:0000259" key="7">
    <source>
        <dbReference type="Pfam" id="PF02687"/>
    </source>
</evidence>
<organism evidence="8 9">
    <name type="scientific">Clostridium sulfidigenes</name>
    <dbReference type="NCBI Taxonomy" id="318464"/>
    <lineage>
        <taxon>Bacteria</taxon>
        <taxon>Bacillati</taxon>
        <taxon>Bacillota</taxon>
        <taxon>Clostridia</taxon>
        <taxon>Eubacteriales</taxon>
        <taxon>Clostridiaceae</taxon>
        <taxon>Clostridium</taxon>
    </lineage>
</organism>
<reference evidence="8 9" key="1">
    <citation type="submission" date="2014-07" db="EMBL/GenBank/DDBJ databases">
        <title>Draft genome of Clostridium sulfidigenes 113A isolated from sediments associated with methane hydrate from Krishna Godavari basin.</title>
        <authorList>
            <person name="Honkalas V.S."/>
            <person name="Dabir A.P."/>
            <person name="Arora P."/>
            <person name="Dhakephalkar P.K."/>
        </authorList>
    </citation>
    <scope>NUCLEOTIDE SEQUENCE [LARGE SCALE GENOMIC DNA]</scope>
    <source>
        <strain evidence="8 9">113A</strain>
    </source>
</reference>
<evidence type="ECO:0000256" key="5">
    <source>
        <dbReference type="ARBA" id="ARBA00023136"/>
    </source>
</evidence>
<evidence type="ECO:0000256" key="2">
    <source>
        <dbReference type="ARBA" id="ARBA00022475"/>
    </source>
</evidence>
<keyword evidence="2" id="KW-1003">Cell membrane</keyword>
<dbReference type="GO" id="GO:0005886">
    <property type="term" value="C:plasma membrane"/>
    <property type="evidence" value="ECO:0007669"/>
    <property type="project" value="UniProtKB-SubCell"/>
</dbReference>
<dbReference type="STRING" id="318464.IO99_05845"/>
<dbReference type="eggNOG" id="COG0577">
    <property type="taxonomic scope" value="Bacteria"/>
</dbReference>
<dbReference type="EMBL" id="JPMD01000013">
    <property type="protein sequence ID" value="KEZ87339.1"/>
    <property type="molecule type" value="Genomic_DNA"/>
</dbReference>